<dbReference type="Proteomes" id="UP000603865">
    <property type="component" value="Unassembled WGS sequence"/>
</dbReference>
<organism evidence="1 2">
    <name type="scientific">Deinococcus ruber</name>
    <dbReference type="NCBI Taxonomy" id="1848197"/>
    <lineage>
        <taxon>Bacteria</taxon>
        <taxon>Thermotogati</taxon>
        <taxon>Deinococcota</taxon>
        <taxon>Deinococci</taxon>
        <taxon>Deinococcales</taxon>
        <taxon>Deinococcaceae</taxon>
        <taxon>Deinococcus</taxon>
    </lineage>
</organism>
<sequence length="122" mass="13278">MHEQQLRPPHLTPMLGAGVFATALDHDGRLWPVQYSVLPNAGSGSGVLINASSRGSDGMPRLLALGDVVRERATGGEALGYWRFTFHSYSRCQPTIRGVECERPDVEVLELRVPLAALRGRG</sequence>
<protein>
    <submittedName>
        <fullName evidence="1">Uncharacterized protein</fullName>
    </submittedName>
</protein>
<name>A0A918F6G8_9DEIO</name>
<evidence type="ECO:0000313" key="1">
    <source>
        <dbReference type="EMBL" id="GGR13125.1"/>
    </source>
</evidence>
<keyword evidence="2" id="KW-1185">Reference proteome</keyword>
<gene>
    <name evidence="1" type="ORF">GCM10008957_27600</name>
</gene>
<dbReference type="EMBL" id="BMQL01000015">
    <property type="protein sequence ID" value="GGR13125.1"/>
    <property type="molecule type" value="Genomic_DNA"/>
</dbReference>
<evidence type="ECO:0000313" key="2">
    <source>
        <dbReference type="Proteomes" id="UP000603865"/>
    </source>
</evidence>
<comment type="caution">
    <text evidence="1">The sequence shown here is derived from an EMBL/GenBank/DDBJ whole genome shotgun (WGS) entry which is preliminary data.</text>
</comment>
<dbReference type="AlphaFoldDB" id="A0A918F6G8"/>
<proteinExistence type="predicted"/>
<reference evidence="1" key="2">
    <citation type="submission" date="2020-09" db="EMBL/GenBank/DDBJ databases">
        <authorList>
            <person name="Sun Q."/>
            <person name="Ohkuma M."/>
        </authorList>
    </citation>
    <scope>NUCLEOTIDE SEQUENCE</scope>
    <source>
        <strain evidence="1">JCM 31311</strain>
    </source>
</reference>
<reference evidence="1" key="1">
    <citation type="journal article" date="2014" name="Int. J. Syst. Evol. Microbiol.">
        <title>Complete genome sequence of Corynebacterium casei LMG S-19264T (=DSM 44701T), isolated from a smear-ripened cheese.</title>
        <authorList>
            <consortium name="US DOE Joint Genome Institute (JGI-PGF)"/>
            <person name="Walter F."/>
            <person name="Albersmeier A."/>
            <person name="Kalinowski J."/>
            <person name="Ruckert C."/>
        </authorList>
    </citation>
    <scope>NUCLEOTIDE SEQUENCE</scope>
    <source>
        <strain evidence="1">JCM 31311</strain>
    </source>
</reference>
<accession>A0A918F6G8</accession>
<dbReference type="RefSeq" id="WP_189091098.1">
    <property type="nucleotide sequence ID" value="NZ_BMQL01000015.1"/>
</dbReference>